<evidence type="ECO:0000256" key="9">
    <source>
        <dbReference type="ARBA" id="ARBA00022792"/>
    </source>
</evidence>
<dbReference type="InterPro" id="IPR019342">
    <property type="entry name" value="NADH_UbQ_OxRdtase_FeS-su5"/>
</dbReference>
<accession>A0A6A6TYZ1</accession>
<keyword evidence="10" id="KW-0249">Electron transport</keyword>
<dbReference type="CDD" id="cd24141">
    <property type="entry name" value="NDUFS5-like"/>
    <property type="match status" value="1"/>
</dbReference>
<evidence type="ECO:0000256" key="11">
    <source>
        <dbReference type="ARBA" id="ARBA00023128"/>
    </source>
</evidence>
<evidence type="ECO:0000256" key="8">
    <source>
        <dbReference type="ARBA" id="ARBA00022660"/>
    </source>
</evidence>
<proteinExistence type="inferred from homology"/>
<evidence type="ECO:0000256" key="13">
    <source>
        <dbReference type="ARBA" id="ARBA00023157"/>
    </source>
</evidence>
<protein>
    <recommendedName>
        <fullName evidence="6">NADH dehydrogenase [ubiquinone] iron-sulfur protein 5</fullName>
    </recommendedName>
    <alternativeName>
        <fullName evidence="14">Complex I-15 kDa</fullName>
    </alternativeName>
    <alternativeName>
        <fullName evidence="15">NADH-ubiquinone oxidoreductase 15 kDa subunit</fullName>
    </alternativeName>
</protein>
<sequence length="114" mass="13120">MASGYGIKGGSTPCFVFWQEVMACYVLNTSGDTNKGAEKCVPAFEDYHECLHHKKEAERIGKLTQAYRKWEAEHPEMKKKTAGEIRRLGVIEATMEEKNLKVPRWLPYKKIENQ</sequence>
<comment type="function">
    <text evidence="1">Accessory subunit of the mitochondrial membrane respiratory chain NADH dehydrogenase (Complex I), that is believed not to be involved in catalysis. Complex I functions in the transfer of electrons from NADH to the respiratory chain. The immediate electron acceptor for the enzyme is believed to be ubiquinone.</text>
</comment>
<dbReference type="AlphaFoldDB" id="A0A6A6TYZ1"/>
<name>A0A6A6TYZ1_9PEZI</name>
<feature type="disulfide bond" evidence="16">
    <location>
        <begin position="14"/>
        <end position="50"/>
    </location>
</feature>
<evidence type="ECO:0000256" key="10">
    <source>
        <dbReference type="ARBA" id="ARBA00022982"/>
    </source>
</evidence>
<gene>
    <name evidence="17" type="ORF">BT63DRAFT_83841</name>
</gene>
<keyword evidence="13 16" id="KW-1015">Disulfide bond</keyword>
<feature type="disulfide bond" evidence="16">
    <location>
        <begin position="24"/>
        <end position="40"/>
    </location>
</feature>
<evidence type="ECO:0000256" key="6">
    <source>
        <dbReference type="ARBA" id="ARBA00013482"/>
    </source>
</evidence>
<evidence type="ECO:0000256" key="5">
    <source>
        <dbReference type="ARBA" id="ARBA00011261"/>
    </source>
</evidence>
<keyword evidence="11" id="KW-0496">Mitochondrion</keyword>
<dbReference type="EMBL" id="MU004241">
    <property type="protein sequence ID" value="KAF2665052.1"/>
    <property type="molecule type" value="Genomic_DNA"/>
</dbReference>
<dbReference type="Proteomes" id="UP000799302">
    <property type="component" value="Unassembled WGS sequence"/>
</dbReference>
<keyword evidence="8" id="KW-0679">Respiratory chain</keyword>
<evidence type="ECO:0000256" key="2">
    <source>
        <dbReference type="ARBA" id="ARBA00004569"/>
    </source>
</evidence>
<keyword evidence="12" id="KW-0472">Membrane</keyword>
<dbReference type="GO" id="GO:0005743">
    <property type="term" value="C:mitochondrial inner membrane"/>
    <property type="evidence" value="ECO:0007669"/>
    <property type="project" value="UniProtKB-SubCell"/>
</dbReference>
<dbReference type="GO" id="GO:0032981">
    <property type="term" value="P:mitochondrial respiratory chain complex I assembly"/>
    <property type="evidence" value="ECO:0007669"/>
    <property type="project" value="TreeGrafter"/>
</dbReference>
<dbReference type="GO" id="GO:0005758">
    <property type="term" value="C:mitochondrial intermembrane space"/>
    <property type="evidence" value="ECO:0007669"/>
    <property type="project" value="UniProtKB-SubCell"/>
</dbReference>
<comment type="subunit">
    <text evidence="5">Mammalian complex I is composed of 45 different subunits. This is a component of the iron-sulfur (IP) fragment of the enzyme.</text>
</comment>
<keyword evidence="18" id="KW-1185">Reference proteome</keyword>
<comment type="subcellular location">
    <subcellularLocation>
        <location evidence="3">Mitochondrion inner membrane</location>
        <topology evidence="3">Peripheral membrane protein</topology>
    </subcellularLocation>
    <subcellularLocation>
        <location evidence="2">Mitochondrion intermembrane space</location>
    </subcellularLocation>
</comment>
<evidence type="ECO:0000256" key="14">
    <source>
        <dbReference type="ARBA" id="ARBA00031222"/>
    </source>
</evidence>
<keyword evidence="9" id="KW-0999">Mitochondrion inner membrane</keyword>
<evidence type="ECO:0000313" key="17">
    <source>
        <dbReference type="EMBL" id="KAF2665052.1"/>
    </source>
</evidence>
<dbReference type="PANTHER" id="PTHR15224:SF1">
    <property type="entry name" value="NADH DEHYDROGENASE [UBIQUINONE] IRON-SULFUR PROTEIN 5"/>
    <property type="match status" value="1"/>
</dbReference>
<evidence type="ECO:0000256" key="3">
    <source>
        <dbReference type="ARBA" id="ARBA00004637"/>
    </source>
</evidence>
<dbReference type="PANTHER" id="PTHR15224">
    <property type="entry name" value="NADH DEHYDROGENASE [UBIQUINONE] IRON-SULFUR PROTEIN 5"/>
    <property type="match status" value="1"/>
</dbReference>
<organism evidence="17 18">
    <name type="scientific">Microthyrium microscopicum</name>
    <dbReference type="NCBI Taxonomy" id="703497"/>
    <lineage>
        <taxon>Eukaryota</taxon>
        <taxon>Fungi</taxon>
        <taxon>Dikarya</taxon>
        <taxon>Ascomycota</taxon>
        <taxon>Pezizomycotina</taxon>
        <taxon>Dothideomycetes</taxon>
        <taxon>Dothideomycetes incertae sedis</taxon>
        <taxon>Microthyriales</taxon>
        <taxon>Microthyriaceae</taxon>
        <taxon>Microthyrium</taxon>
    </lineage>
</organism>
<dbReference type="OrthoDB" id="9992197at2759"/>
<evidence type="ECO:0000256" key="7">
    <source>
        <dbReference type="ARBA" id="ARBA00022448"/>
    </source>
</evidence>
<evidence type="ECO:0000256" key="12">
    <source>
        <dbReference type="ARBA" id="ARBA00023136"/>
    </source>
</evidence>
<keyword evidence="7" id="KW-0813">Transport</keyword>
<evidence type="ECO:0000313" key="18">
    <source>
        <dbReference type="Proteomes" id="UP000799302"/>
    </source>
</evidence>
<evidence type="ECO:0000256" key="16">
    <source>
        <dbReference type="PIRSR" id="PIRSR619342-50"/>
    </source>
</evidence>
<reference evidence="17" key="1">
    <citation type="journal article" date="2020" name="Stud. Mycol.">
        <title>101 Dothideomycetes genomes: a test case for predicting lifestyles and emergence of pathogens.</title>
        <authorList>
            <person name="Haridas S."/>
            <person name="Albert R."/>
            <person name="Binder M."/>
            <person name="Bloem J."/>
            <person name="Labutti K."/>
            <person name="Salamov A."/>
            <person name="Andreopoulos B."/>
            <person name="Baker S."/>
            <person name="Barry K."/>
            <person name="Bills G."/>
            <person name="Bluhm B."/>
            <person name="Cannon C."/>
            <person name="Castanera R."/>
            <person name="Culley D."/>
            <person name="Daum C."/>
            <person name="Ezra D."/>
            <person name="Gonzalez J."/>
            <person name="Henrissat B."/>
            <person name="Kuo A."/>
            <person name="Liang C."/>
            <person name="Lipzen A."/>
            <person name="Lutzoni F."/>
            <person name="Magnuson J."/>
            <person name="Mondo S."/>
            <person name="Nolan M."/>
            <person name="Ohm R."/>
            <person name="Pangilinan J."/>
            <person name="Park H.-J."/>
            <person name="Ramirez L."/>
            <person name="Alfaro M."/>
            <person name="Sun H."/>
            <person name="Tritt A."/>
            <person name="Yoshinaga Y."/>
            <person name="Zwiers L.-H."/>
            <person name="Turgeon B."/>
            <person name="Goodwin S."/>
            <person name="Spatafora J."/>
            <person name="Crous P."/>
            <person name="Grigoriev I."/>
        </authorList>
    </citation>
    <scope>NUCLEOTIDE SEQUENCE</scope>
    <source>
        <strain evidence="17">CBS 115976</strain>
    </source>
</reference>
<evidence type="ECO:0000256" key="4">
    <source>
        <dbReference type="ARBA" id="ARBA00007372"/>
    </source>
</evidence>
<comment type="similarity">
    <text evidence="4">Belongs to the complex I NDUFS5 subunit family.</text>
</comment>
<evidence type="ECO:0000256" key="1">
    <source>
        <dbReference type="ARBA" id="ARBA00003195"/>
    </source>
</evidence>
<evidence type="ECO:0000256" key="15">
    <source>
        <dbReference type="ARBA" id="ARBA00032739"/>
    </source>
</evidence>